<evidence type="ECO:0000313" key="1">
    <source>
        <dbReference type="EMBL" id="GGO63035.1"/>
    </source>
</evidence>
<dbReference type="AlphaFoldDB" id="A0A918DEX7"/>
<reference evidence="1" key="2">
    <citation type="submission" date="2020-09" db="EMBL/GenBank/DDBJ databases">
        <authorList>
            <person name="Sun Q."/>
            <person name="Zhou Y."/>
        </authorList>
    </citation>
    <scope>NUCLEOTIDE SEQUENCE</scope>
    <source>
        <strain evidence="1">CGMCC 4.7368</strain>
    </source>
</reference>
<name>A0A918DEX7_9ACTN</name>
<keyword evidence="2" id="KW-1185">Reference proteome</keyword>
<reference evidence="1" key="1">
    <citation type="journal article" date="2014" name="Int. J. Syst. Evol. Microbiol.">
        <title>Complete genome sequence of Corynebacterium casei LMG S-19264T (=DSM 44701T), isolated from a smear-ripened cheese.</title>
        <authorList>
            <consortium name="US DOE Joint Genome Institute (JGI-PGF)"/>
            <person name="Walter F."/>
            <person name="Albersmeier A."/>
            <person name="Kalinowski J."/>
            <person name="Ruckert C."/>
        </authorList>
    </citation>
    <scope>NUCLEOTIDE SEQUENCE</scope>
    <source>
        <strain evidence="1">CGMCC 4.7368</strain>
    </source>
</reference>
<gene>
    <name evidence="1" type="ORF">GCM10012289_09010</name>
</gene>
<comment type="caution">
    <text evidence="1">The sequence shown here is derived from an EMBL/GenBank/DDBJ whole genome shotgun (WGS) entry which is preliminary data.</text>
</comment>
<organism evidence="1 2">
    <name type="scientific">Nonomuraea cavernae</name>
    <dbReference type="NCBI Taxonomy" id="2045107"/>
    <lineage>
        <taxon>Bacteria</taxon>
        <taxon>Bacillati</taxon>
        <taxon>Actinomycetota</taxon>
        <taxon>Actinomycetes</taxon>
        <taxon>Streptosporangiales</taxon>
        <taxon>Streptosporangiaceae</taxon>
        <taxon>Nonomuraea</taxon>
    </lineage>
</organism>
<sequence length="127" mass="13901">MNDNGMPHRRYPCSECPWQVKAELGKFPPERYERLRSTCRPDAAGIPPLPGSPMFGCHVGDPGTGEDLACAGWLAVEGHNHMGVRMAVIDGRLPMEALDRGDNSPELYESYEAMAEANGTSTREDVP</sequence>
<dbReference type="InterPro" id="IPR046250">
    <property type="entry name" value="DUF6283"/>
</dbReference>
<proteinExistence type="predicted"/>
<accession>A0A918DEX7</accession>
<dbReference type="RefSeq" id="WP_225262301.1">
    <property type="nucleotide sequence ID" value="NZ_BMNH01000002.1"/>
</dbReference>
<protein>
    <submittedName>
        <fullName evidence="1">Uncharacterized protein</fullName>
    </submittedName>
</protein>
<dbReference type="Pfam" id="PF19800">
    <property type="entry name" value="DUF6283"/>
    <property type="match status" value="1"/>
</dbReference>
<dbReference type="EMBL" id="BMNH01000002">
    <property type="protein sequence ID" value="GGO63035.1"/>
    <property type="molecule type" value="Genomic_DNA"/>
</dbReference>
<evidence type="ECO:0000313" key="2">
    <source>
        <dbReference type="Proteomes" id="UP000646523"/>
    </source>
</evidence>
<dbReference type="Proteomes" id="UP000646523">
    <property type="component" value="Unassembled WGS sequence"/>
</dbReference>